<protein>
    <recommendedName>
        <fullName evidence="5">Ubiquitin-like domain-containing protein</fullName>
    </recommendedName>
</protein>
<feature type="compositionally biased region" description="Low complexity" evidence="1">
    <location>
        <begin position="216"/>
        <end position="227"/>
    </location>
</feature>
<keyword evidence="2" id="KW-1133">Transmembrane helix</keyword>
<evidence type="ECO:0000256" key="2">
    <source>
        <dbReference type="SAM" id="Phobius"/>
    </source>
</evidence>
<feature type="compositionally biased region" description="Polar residues" evidence="1">
    <location>
        <begin position="359"/>
        <end position="368"/>
    </location>
</feature>
<evidence type="ECO:0000313" key="3">
    <source>
        <dbReference type="EMBL" id="KAF2485690.1"/>
    </source>
</evidence>
<feature type="region of interest" description="Disordered" evidence="1">
    <location>
        <begin position="678"/>
        <end position="740"/>
    </location>
</feature>
<dbReference type="PANTHER" id="PTHR12943:SF27">
    <property type="entry name" value="HOMOCYSTEINE-INDUCED ENDOPLASMIC RETICULUM PROTEIN, ISOFORM A"/>
    <property type="match status" value="1"/>
</dbReference>
<sequence length="740" mass="78270">MPPTPTPTEITLRIKVPPGYLPPSISATSTDPEQFSLGTIPTATTLGALRLQIQALVPTHPAPERQRILYGGRALVDEEQTIGDALNVKRDPTQGDYVVHLLVKGDGVPSRSSTPSGHSRTASMPVAATNPPGAVQPQPGLPPSFTQSSFLQQAHMMQHHQAVARQLEMQQQALRQQHGVAPGPIQQTPVNGSNQAAGGQSPLPGQVNAPSPAPTQPVGQQPNPQQRGGQGFHIQGVGPDGQRFQIQQHTIHVPHGQVPHGVTGQIPFGMMPGVQNPTNGVLPPPLPQGAFAQRPGTGPSALDRARENMAEMRRMLDELASQTDGNNDGNAVQERRRRIEEIQGRVRSVENYIDPFRMSTATTNTGADTSRDGGTRSTSPRPPAPAAAMQNPAWPWDVRNILSQNRPPALLGLPPLPPQQAQRSLRPSTDVTAYLLSSPQGPQAILFSPEHGTYTGSMLTANPQPTSAHDNAAPQPLQPQQQVVAAPNNVPADPVAQVAQRQLLEVANAQAQAGNDANGNPQAQGLQPILGHFWLLFRILVFAYFLLGTNLGWQRPLILVVIGVGFYMVRAGLLGDGGVVRRWWEGVLGAQAPGAADGQQAAPAAAAAGQRAPMPTPEQVAARLLNEADARRRERGNWLREQLRPVERAVALFVASLWPGIGEGYVREQRRLREEAEAQARAEQVVEGSGDAGAGAGEQEKEKEGVGEGSAGSGAGSGVGTTAGEVRGGSTEEGSGTQGN</sequence>
<feature type="compositionally biased region" description="Polar residues" evidence="1">
    <location>
        <begin position="185"/>
        <end position="198"/>
    </location>
</feature>
<evidence type="ECO:0000256" key="1">
    <source>
        <dbReference type="SAM" id="MobiDB-lite"/>
    </source>
</evidence>
<dbReference type="GeneID" id="54474087"/>
<dbReference type="AlphaFoldDB" id="A0A6A6PZW5"/>
<dbReference type="EMBL" id="MU001633">
    <property type="protein sequence ID" value="KAF2485690.1"/>
    <property type="molecule type" value="Genomic_DNA"/>
</dbReference>
<dbReference type="SUPFAM" id="SSF54236">
    <property type="entry name" value="Ubiquitin-like"/>
    <property type="match status" value="1"/>
</dbReference>
<dbReference type="InterPro" id="IPR039751">
    <property type="entry name" value="HERPUD1/2"/>
</dbReference>
<organism evidence="3 4">
    <name type="scientific">Neohortaea acidophila</name>
    <dbReference type="NCBI Taxonomy" id="245834"/>
    <lineage>
        <taxon>Eukaryota</taxon>
        <taxon>Fungi</taxon>
        <taxon>Dikarya</taxon>
        <taxon>Ascomycota</taxon>
        <taxon>Pezizomycotina</taxon>
        <taxon>Dothideomycetes</taxon>
        <taxon>Dothideomycetidae</taxon>
        <taxon>Mycosphaerellales</taxon>
        <taxon>Teratosphaeriaceae</taxon>
        <taxon>Neohortaea</taxon>
    </lineage>
</organism>
<gene>
    <name evidence="3" type="ORF">BDY17DRAFT_294087</name>
</gene>
<reference evidence="3" key="1">
    <citation type="journal article" date="2020" name="Stud. Mycol.">
        <title>101 Dothideomycetes genomes: a test case for predicting lifestyles and emergence of pathogens.</title>
        <authorList>
            <person name="Haridas S."/>
            <person name="Albert R."/>
            <person name="Binder M."/>
            <person name="Bloem J."/>
            <person name="Labutti K."/>
            <person name="Salamov A."/>
            <person name="Andreopoulos B."/>
            <person name="Baker S."/>
            <person name="Barry K."/>
            <person name="Bills G."/>
            <person name="Bluhm B."/>
            <person name="Cannon C."/>
            <person name="Castanera R."/>
            <person name="Culley D."/>
            <person name="Daum C."/>
            <person name="Ezra D."/>
            <person name="Gonzalez J."/>
            <person name="Henrissat B."/>
            <person name="Kuo A."/>
            <person name="Liang C."/>
            <person name="Lipzen A."/>
            <person name="Lutzoni F."/>
            <person name="Magnuson J."/>
            <person name="Mondo S."/>
            <person name="Nolan M."/>
            <person name="Ohm R."/>
            <person name="Pangilinan J."/>
            <person name="Park H.-J."/>
            <person name="Ramirez L."/>
            <person name="Alfaro M."/>
            <person name="Sun H."/>
            <person name="Tritt A."/>
            <person name="Yoshinaga Y."/>
            <person name="Zwiers L.-H."/>
            <person name="Turgeon B."/>
            <person name="Goodwin S."/>
            <person name="Spatafora J."/>
            <person name="Crous P."/>
            <person name="Grigoriev I."/>
        </authorList>
    </citation>
    <scope>NUCLEOTIDE SEQUENCE</scope>
    <source>
        <strain evidence="3">CBS 113389</strain>
    </source>
</reference>
<evidence type="ECO:0000313" key="4">
    <source>
        <dbReference type="Proteomes" id="UP000799767"/>
    </source>
</evidence>
<feature type="region of interest" description="Disordered" evidence="1">
    <location>
        <begin position="173"/>
        <end position="240"/>
    </location>
</feature>
<feature type="compositionally biased region" description="Polar residues" evidence="1">
    <location>
        <begin position="110"/>
        <end position="122"/>
    </location>
</feature>
<dbReference type="PANTHER" id="PTHR12943">
    <property type="entry name" value="HOMOCYSTEINE-RESPONSIVE ENDOPLASMIC RETICULUM-RESIDENT UNIQUITIN-LIKE DOMAIN HERPUD PROTEIN FAMILY MEMBER"/>
    <property type="match status" value="1"/>
</dbReference>
<evidence type="ECO:0008006" key="5">
    <source>
        <dbReference type="Google" id="ProtNLM"/>
    </source>
</evidence>
<feature type="compositionally biased region" description="Low complexity" evidence="1">
    <location>
        <begin position="722"/>
        <end position="740"/>
    </location>
</feature>
<dbReference type="Proteomes" id="UP000799767">
    <property type="component" value="Unassembled WGS sequence"/>
</dbReference>
<keyword evidence="4" id="KW-1185">Reference proteome</keyword>
<keyword evidence="2" id="KW-0472">Membrane</keyword>
<feature type="region of interest" description="Disordered" evidence="1">
    <location>
        <begin position="353"/>
        <end position="390"/>
    </location>
</feature>
<proteinExistence type="predicted"/>
<keyword evidence="2" id="KW-0812">Transmembrane</keyword>
<feature type="transmembrane region" description="Helical" evidence="2">
    <location>
        <begin position="556"/>
        <end position="575"/>
    </location>
</feature>
<feature type="compositionally biased region" description="Gly residues" evidence="1">
    <location>
        <begin position="707"/>
        <end position="721"/>
    </location>
</feature>
<dbReference type="RefSeq" id="XP_033592259.1">
    <property type="nucleotide sequence ID" value="XM_033733085.1"/>
</dbReference>
<feature type="transmembrane region" description="Helical" evidence="2">
    <location>
        <begin position="529"/>
        <end position="547"/>
    </location>
</feature>
<accession>A0A6A6PZW5</accession>
<dbReference type="Gene3D" id="3.10.20.90">
    <property type="entry name" value="Phosphatidylinositol 3-kinase Catalytic Subunit, Chain A, domain 1"/>
    <property type="match status" value="1"/>
</dbReference>
<dbReference type="GO" id="GO:0030968">
    <property type="term" value="P:endoplasmic reticulum unfolded protein response"/>
    <property type="evidence" value="ECO:0007669"/>
    <property type="project" value="TreeGrafter"/>
</dbReference>
<feature type="region of interest" description="Disordered" evidence="1">
    <location>
        <begin position="106"/>
        <end position="146"/>
    </location>
</feature>
<dbReference type="OrthoDB" id="21589at2759"/>
<dbReference type="InterPro" id="IPR029071">
    <property type="entry name" value="Ubiquitin-like_domsf"/>
</dbReference>
<name>A0A6A6PZW5_9PEZI</name>